<dbReference type="GO" id="GO:0032259">
    <property type="term" value="P:methylation"/>
    <property type="evidence" value="ECO:0007669"/>
    <property type="project" value="UniProtKB-KW"/>
</dbReference>
<dbReference type="GO" id="GO:0008168">
    <property type="term" value="F:methyltransferase activity"/>
    <property type="evidence" value="ECO:0007669"/>
    <property type="project" value="UniProtKB-KW"/>
</dbReference>
<organism evidence="2 3">
    <name type="scientific">Metapseudomonas furukawaii</name>
    <name type="common">Pseudomonas furukawaii</name>
    <dbReference type="NCBI Taxonomy" id="1149133"/>
    <lineage>
        <taxon>Bacteria</taxon>
        <taxon>Pseudomonadati</taxon>
        <taxon>Pseudomonadota</taxon>
        <taxon>Gammaproteobacteria</taxon>
        <taxon>Pseudomonadales</taxon>
        <taxon>Pseudomonadaceae</taxon>
        <taxon>Metapseudomonas</taxon>
    </lineage>
</organism>
<dbReference type="RefSeq" id="WP_004420249.1">
    <property type="nucleotide sequence ID" value="NZ_AJMR01000047.1"/>
</dbReference>
<keyword evidence="2" id="KW-0489">Methyltransferase</keyword>
<dbReference type="Pfam" id="PF04480">
    <property type="entry name" value="DUF559"/>
    <property type="match status" value="1"/>
</dbReference>
<dbReference type="PANTHER" id="PTHR38590:SF1">
    <property type="entry name" value="BLL0828 PROTEIN"/>
    <property type="match status" value="1"/>
</dbReference>
<dbReference type="InterPro" id="IPR047216">
    <property type="entry name" value="Endonuclease_DUF559_bact"/>
</dbReference>
<accession>A0AAD1BVE9</accession>
<dbReference type="InterPro" id="IPR007569">
    <property type="entry name" value="DUF559"/>
</dbReference>
<evidence type="ECO:0000259" key="1">
    <source>
        <dbReference type="Pfam" id="PF04480"/>
    </source>
</evidence>
<dbReference type="SUPFAM" id="SSF52980">
    <property type="entry name" value="Restriction endonuclease-like"/>
    <property type="match status" value="1"/>
</dbReference>
<keyword evidence="2" id="KW-0808">Transferase</keyword>
<dbReference type="CDD" id="cd01038">
    <property type="entry name" value="Endonuclease_DUF559"/>
    <property type="match status" value="1"/>
</dbReference>
<dbReference type="Gene3D" id="3.40.960.10">
    <property type="entry name" value="VSR Endonuclease"/>
    <property type="match status" value="1"/>
</dbReference>
<reference evidence="2 3" key="2">
    <citation type="journal article" date="2017" name="Int. J. Syst. Evol. Microbiol.">
        <title>Pseudomonas furukawaii sp. nov., a polychlorinated biphenyl-degrading bacterium isolated from biphenyl-contaminated soil in Japan.</title>
        <authorList>
            <person name="Kimura N."/>
            <person name="Watanabe T."/>
            <person name="Suenaga H."/>
            <person name="Fujihara H."/>
            <person name="Futagami T."/>
            <person name="Goto M."/>
            <person name="Hanada S."/>
            <person name="Hirose J."/>
        </authorList>
    </citation>
    <scope>NUCLEOTIDE SEQUENCE [LARGE SCALE GENOMIC DNA]</scope>
    <source>
        <strain evidence="3">DSM 10086 / NBRC 110670 / KF707</strain>
    </source>
</reference>
<gene>
    <name evidence="2" type="ORF">KF707C_7960</name>
</gene>
<dbReference type="Proteomes" id="UP000218554">
    <property type="component" value="Chromosome"/>
</dbReference>
<dbReference type="AlphaFoldDB" id="A0AAD1BVE9"/>
<dbReference type="PANTHER" id="PTHR38590">
    <property type="entry name" value="BLL0828 PROTEIN"/>
    <property type="match status" value="1"/>
</dbReference>
<name>A0AAD1BVE9_METFU</name>
<dbReference type="KEGG" id="pfuw:KF707C_7960"/>
<dbReference type="EMBL" id="AP014862">
    <property type="protein sequence ID" value="BAU72484.1"/>
    <property type="molecule type" value="Genomic_DNA"/>
</dbReference>
<keyword evidence="3" id="KW-1185">Reference proteome</keyword>
<evidence type="ECO:0000313" key="2">
    <source>
        <dbReference type="EMBL" id="BAU72484.1"/>
    </source>
</evidence>
<dbReference type="InterPro" id="IPR011335">
    <property type="entry name" value="Restrct_endonuc-II-like"/>
</dbReference>
<feature type="domain" description="DUF559" evidence="1">
    <location>
        <begin position="2"/>
        <end position="107"/>
    </location>
</feature>
<protein>
    <submittedName>
        <fullName evidence="2">DNA methylase, putative</fullName>
    </submittedName>
</protein>
<proteinExistence type="predicted"/>
<sequence>MNLKRYARELRSNMTDAERHLWYHLRGHRLHGLKFKRQKPIGRYIVDFVCIEHRLVIELDGGQHLEQPERDFERDEWLVAQGFRVLRFWNHDVLGETDTVLEVIWRAVFTPG</sequence>
<reference evidence="3" key="1">
    <citation type="submission" date="2015-05" db="EMBL/GenBank/DDBJ databases">
        <title>Draft genome sequencing of a biphenyl-degrading bacterium, Pseudomonas balearica KF707 (=NBRC110670).</title>
        <authorList>
            <person name="Kimura N."/>
            <person name="Hirose J."/>
            <person name="Watanabe T."/>
            <person name="Suenaga H."/>
            <person name="Fujihara H."/>
            <person name="Noguchi M."/>
            <person name="Hashimoto M."/>
            <person name="Shimodaira J."/>
            <person name="Tsuchikane K."/>
            <person name="Hosoyama A."/>
            <person name="Yamazoe A."/>
            <person name="Fujita N."/>
            <person name="Furukawa K."/>
        </authorList>
    </citation>
    <scope>NUCLEOTIDE SEQUENCE [LARGE SCALE GENOMIC DNA]</scope>
    <source>
        <strain evidence="3">DSM 10086 / NBRC 110670 / KF707</strain>
    </source>
</reference>
<evidence type="ECO:0000313" key="3">
    <source>
        <dbReference type="Proteomes" id="UP000218554"/>
    </source>
</evidence>